<reference evidence="2" key="1">
    <citation type="submission" date="2023-06" db="EMBL/GenBank/DDBJ databases">
        <authorList>
            <person name="Kurt Z."/>
        </authorList>
    </citation>
    <scope>NUCLEOTIDE SEQUENCE</scope>
</reference>
<comment type="caution">
    <text evidence="2">The sequence shown here is derived from an EMBL/GenBank/DDBJ whole genome shotgun (WGS) entry which is preliminary data.</text>
</comment>
<proteinExistence type="predicted"/>
<evidence type="ECO:0000256" key="1">
    <source>
        <dbReference type="SAM" id="Phobius"/>
    </source>
</evidence>
<reference evidence="3 4" key="2">
    <citation type="submission" date="2024-07" db="EMBL/GenBank/DDBJ databases">
        <authorList>
            <person name="Akdeniz Z."/>
        </authorList>
    </citation>
    <scope>NUCLEOTIDE SEQUENCE [LARGE SCALE GENOMIC DNA]</scope>
</reference>
<sequence>MLHFINTLLQYPDCNFPNGTWNSATQTCKCSTTFAISATNCTECSKCDETYGGIFNAGKCTGCDITDPKLCCNKCSNIAKDPQSKCKTCLDTYADYDQNCYKCLKGSEKVKLPDSMGGSQVCTQKALVKEGKKISLIVGIIYAIITFIFVVVNVWKCIKNKKAMKQ</sequence>
<feature type="transmembrane region" description="Helical" evidence="1">
    <location>
        <begin position="134"/>
        <end position="155"/>
    </location>
</feature>
<keyword evidence="1" id="KW-0812">Transmembrane</keyword>
<dbReference type="EMBL" id="CATOUU010000699">
    <property type="protein sequence ID" value="CAI9942235.1"/>
    <property type="molecule type" value="Genomic_DNA"/>
</dbReference>
<dbReference type="EMBL" id="CAXDID020000073">
    <property type="protein sequence ID" value="CAL6015343.1"/>
    <property type="molecule type" value="Genomic_DNA"/>
</dbReference>
<keyword evidence="1" id="KW-1133">Transmembrane helix</keyword>
<organism evidence="2">
    <name type="scientific">Hexamita inflata</name>
    <dbReference type="NCBI Taxonomy" id="28002"/>
    <lineage>
        <taxon>Eukaryota</taxon>
        <taxon>Metamonada</taxon>
        <taxon>Diplomonadida</taxon>
        <taxon>Hexamitidae</taxon>
        <taxon>Hexamitinae</taxon>
        <taxon>Hexamita</taxon>
    </lineage>
</organism>
<keyword evidence="4" id="KW-1185">Reference proteome</keyword>
<accession>A0AA86U4J4</accession>
<keyword evidence="1" id="KW-0472">Membrane</keyword>
<dbReference type="AlphaFoldDB" id="A0AA86U4J4"/>
<dbReference type="Proteomes" id="UP001642409">
    <property type="component" value="Unassembled WGS sequence"/>
</dbReference>
<gene>
    <name evidence="3" type="ORF">HINF_LOCUS24731</name>
    <name evidence="2" type="ORF">HINF_LOCUS29880</name>
</gene>
<name>A0AA86U4J4_9EUKA</name>
<protein>
    <submittedName>
        <fullName evidence="3">Hypothetical_protein</fullName>
    </submittedName>
</protein>
<evidence type="ECO:0000313" key="3">
    <source>
        <dbReference type="EMBL" id="CAL6015343.1"/>
    </source>
</evidence>
<evidence type="ECO:0000313" key="2">
    <source>
        <dbReference type="EMBL" id="CAI9942235.1"/>
    </source>
</evidence>
<evidence type="ECO:0000313" key="4">
    <source>
        <dbReference type="Proteomes" id="UP001642409"/>
    </source>
</evidence>